<dbReference type="InterPro" id="IPR029016">
    <property type="entry name" value="GAF-like_dom_sf"/>
</dbReference>
<name>A0A831XNY2_9DEIN</name>
<dbReference type="GO" id="GO:0005829">
    <property type="term" value="C:cytosol"/>
    <property type="evidence" value="ECO:0007669"/>
    <property type="project" value="TreeGrafter"/>
</dbReference>
<keyword evidence="5" id="KW-0067">ATP-binding</keyword>
<reference evidence="10" key="1">
    <citation type="journal article" date="2020" name="mSystems">
        <title>Genome- and Community-Level Interaction Insights into Carbon Utilization and Element Cycling Functions of Hydrothermarchaeota in Hydrothermal Sediment.</title>
        <authorList>
            <person name="Zhou Z."/>
            <person name="Liu Y."/>
            <person name="Xu W."/>
            <person name="Pan J."/>
            <person name="Luo Z.H."/>
            <person name="Li M."/>
        </authorList>
    </citation>
    <scope>NUCLEOTIDE SEQUENCE [LARGE SCALE GENOMIC DNA]</scope>
    <source>
        <strain evidence="10">SpSt-189</strain>
    </source>
</reference>
<dbReference type="AlphaFoldDB" id="A0A831XNY2"/>
<organism evidence="10">
    <name type="scientific">Thermus islandicus</name>
    <dbReference type="NCBI Taxonomy" id="540988"/>
    <lineage>
        <taxon>Bacteria</taxon>
        <taxon>Thermotogati</taxon>
        <taxon>Deinococcota</taxon>
        <taxon>Deinococci</taxon>
        <taxon>Thermales</taxon>
        <taxon>Thermaceae</taxon>
        <taxon>Thermus</taxon>
    </lineage>
</organism>
<dbReference type="Gene3D" id="3.30.450.40">
    <property type="match status" value="1"/>
</dbReference>
<dbReference type="InterPro" id="IPR005471">
    <property type="entry name" value="Tscrpt_reg_IclR_N"/>
</dbReference>
<dbReference type="Pfam" id="PF13193">
    <property type="entry name" value="AMP-binding_C"/>
    <property type="match status" value="1"/>
</dbReference>
<dbReference type="GO" id="GO:0003677">
    <property type="term" value="F:DNA binding"/>
    <property type="evidence" value="ECO:0007669"/>
    <property type="project" value="InterPro"/>
</dbReference>
<evidence type="ECO:0000256" key="6">
    <source>
        <dbReference type="ARBA" id="ARBA00022990"/>
    </source>
</evidence>
<dbReference type="EC" id="6.2.1.1" evidence="2"/>
<protein>
    <recommendedName>
        <fullName evidence="2">acetate--CoA ligase</fullName>
        <ecNumber evidence="2">6.2.1.1</ecNumber>
    </recommendedName>
</protein>
<keyword evidence="4" id="KW-0547">Nucleotide-binding</keyword>
<dbReference type="Pfam" id="PF16177">
    <property type="entry name" value="ACAS_N"/>
    <property type="match status" value="1"/>
</dbReference>
<evidence type="ECO:0000313" key="10">
    <source>
        <dbReference type="EMBL" id="HEO41666.1"/>
    </source>
</evidence>
<dbReference type="Pfam" id="PF00501">
    <property type="entry name" value="AMP-binding"/>
    <property type="match status" value="1"/>
</dbReference>
<dbReference type="GO" id="GO:0006085">
    <property type="term" value="P:acetyl-CoA biosynthetic process"/>
    <property type="evidence" value="ECO:0007669"/>
    <property type="project" value="TreeGrafter"/>
</dbReference>
<dbReference type="PANTHER" id="PTHR24095">
    <property type="entry name" value="ACETYL-COENZYME A SYNTHETASE"/>
    <property type="match status" value="1"/>
</dbReference>
<dbReference type="SUPFAM" id="SSF55781">
    <property type="entry name" value="GAF domain-like"/>
    <property type="match status" value="1"/>
</dbReference>
<evidence type="ECO:0000256" key="2">
    <source>
        <dbReference type="ARBA" id="ARBA00013275"/>
    </source>
</evidence>
<comment type="caution">
    <text evidence="10">The sequence shown here is derived from an EMBL/GenBank/DDBJ whole genome shotgun (WGS) entry which is preliminary data.</text>
</comment>
<dbReference type="Gene3D" id="3.30.300.30">
    <property type="match status" value="1"/>
</dbReference>
<dbReference type="InterPro" id="IPR025110">
    <property type="entry name" value="AMP-bd_C"/>
</dbReference>
<dbReference type="InterPro" id="IPR014757">
    <property type="entry name" value="Tscrpt_reg_IclR_C"/>
</dbReference>
<evidence type="ECO:0000256" key="3">
    <source>
        <dbReference type="ARBA" id="ARBA00022598"/>
    </source>
</evidence>
<dbReference type="Pfam" id="PF09339">
    <property type="entry name" value="HTH_IclR"/>
    <property type="match status" value="1"/>
</dbReference>
<dbReference type="Gene3D" id="1.10.10.10">
    <property type="entry name" value="Winged helix-like DNA-binding domain superfamily/Winged helix DNA-binding domain"/>
    <property type="match status" value="1"/>
</dbReference>
<dbReference type="GO" id="GO:0005524">
    <property type="term" value="F:ATP binding"/>
    <property type="evidence" value="ECO:0007669"/>
    <property type="project" value="UniProtKB-KW"/>
</dbReference>
<dbReference type="SUPFAM" id="SSF56801">
    <property type="entry name" value="Acetyl-CoA synthetase-like"/>
    <property type="match status" value="1"/>
</dbReference>
<evidence type="ECO:0000256" key="1">
    <source>
        <dbReference type="ARBA" id="ARBA00006432"/>
    </source>
</evidence>
<keyword evidence="3" id="KW-0436">Ligase</keyword>
<dbReference type="InterPro" id="IPR020845">
    <property type="entry name" value="AMP-binding_CS"/>
</dbReference>
<dbReference type="SUPFAM" id="SSF46785">
    <property type="entry name" value="Winged helix' DNA-binding domain"/>
    <property type="match status" value="1"/>
</dbReference>
<gene>
    <name evidence="10" type="ORF">ENP09_02005</name>
</gene>
<proteinExistence type="inferred from homology"/>
<dbReference type="InterPro" id="IPR042099">
    <property type="entry name" value="ANL_N_sf"/>
</dbReference>
<evidence type="ECO:0000256" key="8">
    <source>
        <dbReference type="ARBA" id="ARBA00023163"/>
    </source>
</evidence>
<evidence type="ECO:0000256" key="4">
    <source>
        <dbReference type="ARBA" id="ARBA00022741"/>
    </source>
</evidence>
<dbReference type="PROSITE" id="PS51078">
    <property type="entry name" value="ICLR_ED"/>
    <property type="match status" value="1"/>
</dbReference>
<dbReference type="InterPro" id="IPR000873">
    <property type="entry name" value="AMP-dep_synth/lig_dom"/>
</dbReference>
<keyword evidence="6" id="KW-0007">Acetylation</keyword>
<dbReference type="PROSITE" id="PS00455">
    <property type="entry name" value="AMP_BINDING"/>
    <property type="match status" value="1"/>
</dbReference>
<accession>A0A831XNY2</accession>
<keyword evidence="8" id="KW-0804">Transcription</keyword>
<feature type="domain" description="IclR-ED" evidence="9">
    <location>
        <begin position="54"/>
        <end position="238"/>
    </location>
</feature>
<dbReference type="InterPro" id="IPR032387">
    <property type="entry name" value="ACAS_N"/>
</dbReference>
<dbReference type="PANTHER" id="PTHR24095:SF14">
    <property type="entry name" value="ACETYL-COENZYME A SYNTHETASE 1"/>
    <property type="match status" value="1"/>
</dbReference>
<dbReference type="GO" id="GO:0003987">
    <property type="term" value="F:acetate-CoA ligase activity"/>
    <property type="evidence" value="ECO:0007669"/>
    <property type="project" value="UniProtKB-EC"/>
</dbReference>
<keyword evidence="7" id="KW-0805">Transcription regulation</keyword>
<dbReference type="InterPro" id="IPR045851">
    <property type="entry name" value="AMP-bd_C_sf"/>
</dbReference>
<evidence type="ECO:0000259" key="9">
    <source>
        <dbReference type="PROSITE" id="PS51078"/>
    </source>
</evidence>
<evidence type="ECO:0000256" key="7">
    <source>
        <dbReference type="ARBA" id="ARBA00023015"/>
    </source>
</evidence>
<dbReference type="InterPro" id="IPR036390">
    <property type="entry name" value="WH_DNA-bd_sf"/>
</dbReference>
<dbReference type="InterPro" id="IPR036388">
    <property type="entry name" value="WH-like_DNA-bd_sf"/>
</dbReference>
<dbReference type="GO" id="GO:0006355">
    <property type="term" value="P:regulation of DNA-templated transcription"/>
    <property type="evidence" value="ECO:0007669"/>
    <property type="project" value="InterPro"/>
</dbReference>
<evidence type="ECO:0000256" key="5">
    <source>
        <dbReference type="ARBA" id="ARBA00022840"/>
    </source>
</evidence>
<sequence length="839" mass="91464">MAQRRSLTTVQATLKALAYLAEHPEGVGAKEVARHLGKSLSAAYALLNSLVEAGFAVKGERGYRPLPGLPPKAPPLPYPLEEALEEVYLRTGERSYLLLLGPEGPRLRTRGRQGQPHPLGESFPPEWHALALGKVLLAFGPFPLPPLTPKTPFTLTDPEALEAELRRVRESGLAVEMEEYTLGVSGIAAPLFDPKGRLVGAIGVKVPTRRFPFAFPRLARALLEVAQVTSHLRPEAPVVRLPETPRPLESPAPLEAPEALRQGANLQAYAEAYRESLEDPGAFFGNFAREFFWFQPWQEAYEPEKRRWFSGGLTNAAFNALDRHLPERAQQVAFMVLDGEGQLSKWTYREVRELSARLAGLLQTLGVGMGDRVAMYLPTGLEAALTALASARIGAVHLALPLGLGPEALKERLLKSEARVLVATDLTFRRGQPIPLRPLVEEATRGLGLKVLWAPRGGSEFLERILEAKEAEAIPLPADHPLFFLHTSGSTGTPKGVLHGHGGYMVGVAWALRYLFDLKPGEVFHTTADLFWIVGHSFGLYAPLFLGGTSLLVEDRPDHPSPTAFYERMQGLGVNILLTSPYWLGVLRRHGEARPTPLRLVGSVGEVLHPELWRWVRENLAWPLDNWWQTELGAPALATPLSLPAKPGFVGVPLPGVEARVVDEKGHVLPPGAKGELVLLRTGPAAMVGLVGGVSPWQEGLYRTGDLAVMDEEGYFQILGRREEVIKVGEARLGTAEVEAIALTHPQVAEAAAIGLPGPEGEELVVFVVPRVKALPEELKPLLAEKLKAHLVKNLGPIPSPRVVFAERLPRTPSGKILRRLLKAEFLGQDPGGTSGLEE</sequence>
<dbReference type="Pfam" id="PF01614">
    <property type="entry name" value="IclR_C"/>
    <property type="match status" value="1"/>
</dbReference>
<dbReference type="Gene3D" id="3.40.50.12780">
    <property type="entry name" value="N-terminal domain of ligase-like"/>
    <property type="match status" value="1"/>
</dbReference>
<comment type="similarity">
    <text evidence="1">Belongs to the ATP-dependent AMP-binding enzyme family.</text>
</comment>
<dbReference type="EMBL" id="DSHZ01000103">
    <property type="protein sequence ID" value="HEO41666.1"/>
    <property type="molecule type" value="Genomic_DNA"/>
</dbReference>